<proteinExistence type="predicted"/>
<feature type="domain" description="Beta-lactamase-related" evidence="1">
    <location>
        <begin position="2"/>
        <end position="182"/>
    </location>
</feature>
<sequence length="196" mass="22100">SVTIIRNGYIVSDIYFDPLFSGDTKHILHSVTKTIMSALVGIAIDKGHIESVDVPVIGIFKEKNIENSDDRINNLTIRHLLTMQTGLGSQDSYLYQYKGLFEAQKTNDWTEYALNLPFEKDPGTRFEYSNLASFLLSAIITKSTGTDTLSFAKEHLFNPLGIEDVQWEKSPKGIGIGWARMWLKPHDMAKIGLLYL</sequence>
<dbReference type="InterPro" id="IPR012338">
    <property type="entry name" value="Beta-lactam/transpept-like"/>
</dbReference>
<dbReference type="PANTHER" id="PTHR43283">
    <property type="entry name" value="BETA-LACTAMASE-RELATED"/>
    <property type="match status" value="1"/>
</dbReference>
<name>X1W2U2_9ZZZZ</name>
<accession>X1W2U2</accession>
<dbReference type="Gene3D" id="3.40.710.10">
    <property type="entry name" value="DD-peptidase/beta-lactamase superfamily"/>
    <property type="match status" value="1"/>
</dbReference>
<evidence type="ECO:0000313" key="2">
    <source>
        <dbReference type="EMBL" id="GAJ24300.1"/>
    </source>
</evidence>
<dbReference type="PANTHER" id="PTHR43283:SF7">
    <property type="entry name" value="BETA-LACTAMASE-RELATED DOMAIN-CONTAINING PROTEIN"/>
    <property type="match status" value="1"/>
</dbReference>
<comment type="caution">
    <text evidence="2">The sequence shown here is derived from an EMBL/GenBank/DDBJ whole genome shotgun (WGS) entry which is preliminary data.</text>
</comment>
<organism evidence="2">
    <name type="scientific">marine sediment metagenome</name>
    <dbReference type="NCBI Taxonomy" id="412755"/>
    <lineage>
        <taxon>unclassified sequences</taxon>
        <taxon>metagenomes</taxon>
        <taxon>ecological metagenomes</taxon>
    </lineage>
</organism>
<dbReference type="Pfam" id="PF00144">
    <property type="entry name" value="Beta-lactamase"/>
    <property type="match status" value="1"/>
</dbReference>
<evidence type="ECO:0000259" key="1">
    <source>
        <dbReference type="Pfam" id="PF00144"/>
    </source>
</evidence>
<dbReference type="EMBL" id="BARW01037379">
    <property type="protein sequence ID" value="GAJ24300.1"/>
    <property type="molecule type" value="Genomic_DNA"/>
</dbReference>
<reference evidence="2" key="1">
    <citation type="journal article" date="2014" name="Front. Microbiol.">
        <title>High frequency of phylogenetically diverse reductive dehalogenase-homologous genes in deep subseafloor sedimentary metagenomes.</title>
        <authorList>
            <person name="Kawai M."/>
            <person name="Futagami T."/>
            <person name="Toyoda A."/>
            <person name="Takaki Y."/>
            <person name="Nishi S."/>
            <person name="Hori S."/>
            <person name="Arai W."/>
            <person name="Tsubouchi T."/>
            <person name="Morono Y."/>
            <person name="Uchiyama I."/>
            <person name="Ito T."/>
            <person name="Fujiyama A."/>
            <person name="Inagaki F."/>
            <person name="Takami H."/>
        </authorList>
    </citation>
    <scope>NUCLEOTIDE SEQUENCE</scope>
    <source>
        <strain evidence="2">Expedition CK06-06</strain>
    </source>
</reference>
<feature type="non-terminal residue" evidence="2">
    <location>
        <position position="1"/>
    </location>
</feature>
<dbReference type="AlphaFoldDB" id="X1W2U2"/>
<dbReference type="SUPFAM" id="SSF56601">
    <property type="entry name" value="beta-lactamase/transpeptidase-like"/>
    <property type="match status" value="1"/>
</dbReference>
<gene>
    <name evidence="2" type="ORF">S12H4_57726</name>
</gene>
<dbReference type="InterPro" id="IPR001466">
    <property type="entry name" value="Beta-lactam-related"/>
</dbReference>
<protein>
    <recommendedName>
        <fullName evidence="1">Beta-lactamase-related domain-containing protein</fullName>
    </recommendedName>
</protein>
<feature type="non-terminal residue" evidence="2">
    <location>
        <position position="196"/>
    </location>
</feature>
<dbReference type="InterPro" id="IPR050789">
    <property type="entry name" value="Diverse_Enzym_Activities"/>
</dbReference>